<dbReference type="EMBL" id="QBMC01000074">
    <property type="protein sequence ID" value="PZO16900.1"/>
    <property type="molecule type" value="Genomic_DNA"/>
</dbReference>
<dbReference type="InterPro" id="IPR029261">
    <property type="entry name" value="Transposase_Znf"/>
</dbReference>
<sequence length="414" mass="47322">MNNSIEIPLDLPDVQVLAVDKTAKGDWLIRIESTLEGTTCRQCGCQVSQFHGFDQALRLRHLPLFEVPVFVELRPKRYRCEFCKNQPTTTQKLSWHENRSPNTKPYERWLLRMLINSTVTDVAKKLAVRDGVVMGVLNRWLAKAVNWDRFEQLAVLCVDEIALKRGHRDYVVLVTTPRSGGVEVLAVLADRQKQTVADFFASIPSRLKSTVQRVCSDMYKGFVGAAKAQLPAAKIVIDRFHVAKAYRDGADTVRKQEVKRLKGALSKAAYAEIKGAMWPFRKSPKHLKASERALLARLFIHSPKLKQAYVLREELTQIFEQAYTKSGAKCAIRAWCKRVRKSEIAAFDAFLGTVETWLDEITNYFLERLNSGFVEGFNNRVKVLKRRCYGIFDIDQIFQRLTLDTQGFQLFGSD</sequence>
<dbReference type="InterPro" id="IPR047951">
    <property type="entry name" value="Transpos_ISL3"/>
</dbReference>
<dbReference type="NCBIfam" id="NF033550">
    <property type="entry name" value="transpos_ISL3"/>
    <property type="match status" value="1"/>
</dbReference>
<dbReference type="PANTHER" id="PTHR33498:SF1">
    <property type="entry name" value="TRANSPOSASE FOR INSERTION SEQUENCE ELEMENT IS1557"/>
    <property type="match status" value="1"/>
</dbReference>
<name>A0A2W4UD02_9CYAN</name>
<evidence type="ECO:0000259" key="1">
    <source>
        <dbReference type="Pfam" id="PF01610"/>
    </source>
</evidence>
<protein>
    <submittedName>
        <fullName evidence="3">ISL3 family transposase</fullName>
    </submittedName>
</protein>
<dbReference type="Proteomes" id="UP000249354">
    <property type="component" value="Unassembled WGS sequence"/>
</dbReference>
<feature type="domain" description="Transposase IS204/IS1001/IS1096/IS1165 DDE" evidence="1">
    <location>
        <begin position="156"/>
        <end position="399"/>
    </location>
</feature>
<dbReference type="PANTHER" id="PTHR33498">
    <property type="entry name" value="TRANSPOSASE FOR INSERTION SEQUENCE ELEMENT IS1557"/>
    <property type="match status" value="1"/>
</dbReference>
<dbReference type="Pfam" id="PF01610">
    <property type="entry name" value="DDE_Tnp_ISL3"/>
    <property type="match status" value="1"/>
</dbReference>
<dbReference type="Pfam" id="PF14690">
    <property type="entry name" value="Zn_ribbon_ISL3"/>
    <property type="match status" value="1"/>
</dbReference>
<reference evidence="3 4" key="2">
    <citation type="submission" date="2018-06" db="EMBL/GenBank/DDBJ databases">
        <title>Metagenomic assembly of (sub)arctic Cyanobacteria and their associated microbiome from non-axenic cultures.</title>
        <authorList>
            <person name="Baurain D."/>
        </authorList>
    </citation>
    <scope>NUCLEOTIDE SEQUENCE [LARGE SCALE GENOMIC DNA]</scope>
    <source>
        <strain evidence="3">ULC129bin1</strain>
    </source>
</reference>
<comment type="caution">
    <text evidence="3">The sequence shown here is derived from an EMBL/GenBank/DDBJ whole genome shotgun (WGS) entry which is preliminary data.</text>
</comment>
<evidence type="ECO:0000313" key="4">
    <source>
        <dbReference type="Proteomes" id="UP000249354"/>
    </source>
</evidence>
<proteinExistence type="predicted"/>
<organism evidence="3 4">
    <name type="scientific">Leptolyngbya foveolarum</name>
    <dbReference type="NCBI Taxonomy" id="47253"/>
    <lineage>
        <taxon>Bacteria</taxon>
        <taxon>Bacillati</taxon>
        <taxon>Cyanobacteriota</taxon>
        <taxon>Cyanophyceae</taxon>
        <taxon>Leptolyngbyales</taxon>
        <taxon>Leptolyngbyaceae</taxon>
        <taxon>Leptolyngbya group</taxon>
        <taxon>Leptolyngbya</taxon>
    </lineage>
</organism>
<evidence type="ECO:0000259" key="2">
    <source>
        <dbReference type="Pfam" id="PF14690"/>
    </source>
</evidence>
<dbReference type="AlphaFoldDB" id="A0A2W4UD02"/>
<feature type="domain" description="Transposase IS204/IS1001/IS1096/IS1165 zinc-finger" evidence="2">
    <location>
        <begin position="38"/>
        <end position="83"/>
    </location>
</feature>
<accession>A0A2W4UD02</accession>
<dbReference type="InterPro" id="IPR002560">
    <property type="entry name" value="Transposase_DDE"/>
</dbReference>
<gene>
    <name evidence="3" type="ORF">DCF25_11945</name>
</gene>
<reference evidence="4" key="1">
    <citation type="submission" date="2018-04" db="EMBL/GenBank/DDBJ databases">
        <authorList>
            <person name="Cornet L."/>
        </authorList>
    </citation>
    <scope>NUCLEOTIDE SEQUENCE [LARGE SCALE GENOMIC DNA]</scope>
</reference>
<evidence type="ECO:0000313" key="3">
    <source>
        <dbReference type="EMBL" id="PZO16900.1"/>
    </source>
</evidence>